<accession>A0A4R5U491</accession>
<keyword evidence="3" id="KW-1185">Reference proteome</keyword>
<sequence>MHLKKLGLAAVLLAVSTTVLAKQGEVCSSKPVLKDGTLTNDTVFECKTAGSLTIPQLYAQGWRVISVLPQATMGTDPNTGLPQASFAWTVVVERD</sequence>
<evidence type="ECO:0000256" key="1">
    <source>
        <dbReference type="SAM" id="SignalP"/>
    </source>
</evidence>
<dbReference type="AlphaFoldDB" id="A0A4R5U491"/>
<comment type="caution">
    <text evidence="2">The sequence shown here is derived from an EMBL/GenBank/DDBJ whole genome shotgun (WGS) entry which is preliminary data.</text>
</comment>
<feature type="signal peptide" evidence="1">
    <location>
        <begin position="1"/>
        <end position="21"/>
    </location>
</feature>
<feature type="chain" id="PRO_5020185705" evidence="1">
    <location>
        <begin position="22"/>
        <end position="95"/>
    </location>
</feature>
<dbReference type="RefSeq" id="WP_133320391.1">
    <property type="nucleotide sequence ID" value="NZ_SMTF01000001.1"/>
</dbReference>
<reference evidence="2 3" key="1">
    <citation type="submission" date="2019-03" db="EMBL/GenBank/DDBJ databases">
        <title>Luteimonas zhaokaii sp.nov., isolated from the rectal contents of Plateau pika in Yushu, Qinghai Province, China.</title>
        <authorList>
            <person name="Zhang G."/>
        </authorList>
    </citation>
    <scope>NUCLEOTIDE SEQUENCE [LARGE SCALE GENOMIC DNA]</scope>
    <source>
        <strain evidence="2 3">B9</strain>
    </source>
</reference>
<dbReference type="OrthoDB" id="6059223at2"/>
<gene>
    <name evidence="2" type="ORF">E2F46_01430</name>
</gene>
<evidence type="ECO:0000313" key="3">
    <source>
        <dbReference type="Proteomes" id="UP000294796"/>
    </source>
</evidence>
<keyword evidence="1" id="KW-0732">Signal</keyword>
<evidence type="ECO:0000313" key="2">
    <source>
        <dbReference type="EMBL" id="TDK28570.1"/>
    </source>
</evidence>
<proteinExistence type="predicted"/>
<organism evidence="2 3">
    <name type="scientific">Luteimonas aestuarii</name>
    <dbReference type="NCBI Taxonomy" id="453837"/>
    <lineage>
        <taxon>Bacteria</taxon>
        <taxon>Pseudomonadati</taxon>
        <taxon>Pseudomonadota</taxon>
        <taxon>Gammaproteobacteria</taxon>
        <taxon>Lysobacterales</taxon>
        <taxon>Lysobacteraceae</taxon>
        <taxon>Luteimonas</taxon>
    </lineage>
</organism>
<dbReference type="EMBL" id="SMTF01000001">
    <property type="protein sequence ID" value="TDK28570.1"/>
    <property type="molecule type" value="Genomic_DNA"/>
</dbReference>
<dbReference type="Proteomes" id="UP000294796">
    <property type="component" value="Unassembled WGS sequence"/>
</dbReference>
<protein>
    <submittedName>
        <fullName evidence="2">Uncharacterized protein</fullName>
    </submittedName>
</protein>
<name>A0A4R5U491_9GAMM</name>